<sequence length="298" mass="33268">MIPIDLDINMLRCFKEVAETGSFTRAGNNIGLTQAGVSIKIRRLEERLSAKVFNRTSKNISLTPEGEILLDYASRILSVHDEAVSRLTQPEATGRLRIGLMDYFLPELLPGLLSRFRKQYPNVHLEVHNELGTGLLPLFERGELDLVVAGKDDCQGSTRVFIQEPLFWVVGKDTNAFLPETIPLALFPSPCLFRKLATESLEKIHRKWEIVYTGNSTAGIQAAVQAGMGFSVLPRGALKDGMKKAPAQLELPELPMYAMALFIDEQKRNDVRDVFITYLEAELNNRILIRTPSSGNLG</sequence>
<organism evidence="6 7">
    <name type="scientific">Desulfocicer vacuolatum DSM 3385</name>
    <dbReference type="NCBI Taxonomy" id="1121400"/>
    <lineage>
        <taxon>Bacteria</taxon>
        <taxon>Pseudomonadati</taxon>
        <taxon>Thermodesulfobacteriota</taxon>
        <taxon>Desulfobacteria</taxon>
        <taxon>Desulfobacterales</taxon>
        <taxon>Desulfobacteraceae</taxon>
        <taxon>Desulfocicer</taxon>
    </lineage>
</organism>
<feature type="domain" description="HTH lysR-type" evidence="5">
    <location>
        <begin position="6"/>
        <end position="63"/>
    </location>
</feature>
<comment type="similarity">
    <text evidence="1">Belongs to the LysR transcriptional regulatory family.</text>
</comment>
<dbReference type="Proteomes" id="UP000192418">
    <property type="component" value="Unassembled WGS sequence"/>
</dbReference>
<dbReference type="InterPro" id="IPR036390">
    <property type="entry name" value="WH_DNA-bd_sf"/>
</dbReference>
<dbReference type="GO" id="GO:0003700">
    <property type="term" value="F:DNA-binding transcription factor activity"/>
    <property type="evidence" value="ECO:0007669"/>
    <property type="project" value="InterPro"/>
</dbReference>
<dbReference type="SUPFAM" id="SSF46785">
    <property type="entry name" value="Winged helix' DNA-binding domain"/>
    <property type="match status" value="1"/>
</dbReference>
<dbReference type="Pfam" id="PF03466">
    <property type="entry name" value="LysR_substrate"/>
    <property type="match status" value="1"/>
</dbReference>
<evidence type="ECO:0000256" key="1">
    <source>
        <dbReference type="ARBA" id="ARBA00009437"/>
    </source>
</evidence>
<reference evidence="6 7" key="1">
    <citation type="submission" date="2017-04" db="EMBL/GenBank/DDBJ databases">
        <authorList>
            <person name="Afonso C.L."/>
            <person name="Miller P.J."/>
            <person name="Scott M.A."/>
            <person name="Spackman E."/>
            <person name="Goraichik I."/>
            <person name="Dimitrov K.M."/>
            <person name="Suarez D.L."/>
            <person name="Swayne D.E."/>
        </authorList>
    </citation>
    <scope>NUCLEOTIDE SEQUENCE [LARGE SCALE GENOMIC DNA]</scope>
    <source>
        <strain evidence="6 7">DSM 3385</strain>
    </source>
</reference>
<dbReference type="Pfam" id="PF00126">
    <property type="entry name" value="HTH_1"/>
    <property type="match status" value="1"/>
</dbReference>
<evidence type="ECO:0000256" key="2">
    <source>
        <dbReference type="ARBA" id="ARBA00023015"/>
    </source>
</evidence>
<dbReference type="EMBL" id="FWXY01000053">
    <property type="protein sequence ID" value="SMD13907.1"/>
    <property type="molecule type" value="Genomic_DNA"/>
</dbReference>
<keyword evidence="3" id="KW-0238">DNA-binding</keyword>
<evidence type="ECO:0000313" key="7">
    <source>
        <dbReference type="Proteomes" id="UP000192418"/>
    </source>
</evidence>
<dbReference type="InterPro" id="IPR000847">
    <property type="entry name" value="LysR_HTH_N"/>
</dbReference>
<dbReference type="RefSeq" id="WP_084072021.1">
    <property type="nucleotide sequence ID" value="NZ_FWXY01000053.1"/>
</dbReference>
<protein>
    <submittedName>
        <fullName evidence="6">Transcriptional regulator, LysR family</fullName>
    </submittedName>
</protein>
<dbReference type="InterPro" id="IPR050176">
    <property type="entry name" value="LTTR"/>
</dbReference>
<dbReference type="InterPro" id="IPR005119">
    <property type="entry name" value="LysR_subst-bd"/>
</dbReference>
<keyword evidence="4" id="KW-0804">Transcription</keyword>
<keyword evidence="7" id="KW-1185">Reference proteome</keyword>
<dbReference type="PRINTS" id="PR00039">
    <property type="entry name" value="HTHLYSR"/>
</dbReference>
<evidence type="ECO:0000256" key="4">
    <source>
        <dbReference type="ARBA" id="ARBA00023163"/>
    </source>
</evidence>
<evidence type="ECO:0000313" key="6">
    <source>
        <dbReference type="EMBL" id="SMD13907.1"/>
    </source>
</evidence>
<dbReference type="Gene3D" id="1.10.10.10">
    <property type="entry name" value="Winged helix-like DNA-binding domain superfamily/Winged helix DNA-binding domain"/>
    <property type="match status" value="1"/>
</dbReference>
<proteinExistence type="inferred from homology"/>
<dbReference type="GO" id="GO:0003677">
    <property type="term" value="F:DNA binding"/>
    <property type="evidence" value="ECO:0007669"/>
    <property type="project" value="UniProtKB-KW"/>
</dbReference>
<gene>
    <name evidence="6" type="ORF">SAMN02746065_1533</name>
</gene>
<evidence type="ECO:0000256" key="3">
    <source>
        <dbReference type="ARBA" id="ARBA00023125"/>
    </source>
</evidence>
<dbReference type="AlphaFoldDB" id="A0A1W2EW24"/>
<dbReference type="PANTHER" id="PTHR30579:SF7">
    <property type="entry name" value="HTH-TYPE TRANSCRIPTIONAL REGULATOR LRHA-RELATED"/>
    <property type="match status" value="1"/>
</dbReference>
<dbReference type="OrthoDB" id="464481at2"/>
<dbReference type="PROSITE" id="PS50931">
    <property type="entry name" value="HTH_LYSR"/>
    <property type="match status" value="1"/>
</dbReference>
<keyword evidence="2" id="KW-0805">Transcription regulation</keyword>
<dbReference type="FunFam" id="1.10.10.10:FF:000001">
    <property type="entry name" value="LysR family transcriptional regulator"/>
    <property type="match status" value="1"/>
</dbReference>
<name>A0A1W2EW24_9BACT</name>
<dbReference type="PANTHER" id="PTHR30579">
    <property type="entry name" value="TRANSCRIPTIONAL REGULATOR"/>
    <property type="match status" value="1"/>
</dbReference>
<accession>A0A1W2EW24</accession>
<dbReference type="InterPro" id="IPR036388">
    <property type="entry name" value="WH-like_DNA-bd_sf"/>
</dbReference>
<evidence type="ECO:0000259" key="5">
    <source>
        <dbReference type="PROSITE" id="PS50931"/>
    </source>
</evidence>
<dbReference type="Gene3D" id="3.40.190.10">
    <property type="entry name" value="Periplasmic binding protein-like II"/>
    <property type="match status" value="2"/>
</dbReference>
<dbReference type="SUPFAM" id="SSF53850">
    <property type="entry name" value="Periplasmic binding protein-like II"/>
    <property type="match status" value="1"/>
</dbReference>